<accession>A0ABR2APX2</accession>
<dbReference type="PROSITE" id="PS50181">
    <property type="entry name" value="FBOX"/>
    <property type="match status" value="2"/>
</dbReference>
<dbReference type="InterPro" id="IPR036047">
    <property type="entry name" value="F-box-like_dom_sf"/>
</dbReference>
<dbReference type="InterPro" id="IPR053781">
    <property type="entry name" value="F-box_AtFBL13-like"/>
</dbReference>
<protein>
    <recommendedName>
        <fullName evidence="1">F-box domain-containing protein</fullName>
    </recommendedName>
</protein>
<organism evidence="2 3">
    <name type="scientific">Hibiscus sabdariffa</name>
    <name type="common">roselle</name>
    <dbReference type="NCBI Taxonomy" id="183260"/>
    <lineage>
        <taxon>Eukaryota</taxon>
        <taxon>Viridiplantae</taxon>
        <taxon>Streptophyta</taxon>
        <taxon>Embryophyta</taxon>
        <taxon>Tracheophyta</taxon>
        <taxon>Spermatophyta</taxon>
        <taxon>Magnoliopsida</taxon>
        <taxon>eudicotyledons</taxon>
        <taxon>Gunneridae</taxon>
        <taxon>Pentapetalae</taxon>
        <taxon>rosids</taxon>
        <taxon>malvids</taxon>
        <taxon>Malvales</taxon>
        <taxon>Malvaceae</taxon>
        <taxon>Malvoideae</taxon>
        <taxon>Hibiscus</taxon>
    </lineage>
</organism>
<dbReference type="Gene3D" id="3.80.10.10">
    <property type="entry name" value="Ribonuclease Inhibitor"/>
    <property type="match status" value="2"/>
</dbReference>
<evidence type="ECO:0000313" key="3">
    <source>
        <dbReference type="Proteomes" id="UP001472677"/>
    </source>
</evidence>
<evidence type="ECO:0000313" key="2">
    <source>
        <dbReference type="EMBL" id="KAK8495886.1"/>
    </source>
</evidence>
<name>A0ABR2APX2_9ROSI</name>
<evidence type="ECO:0000259" key="1">
    <source>
        <dbReference type="PROSITE" id="PS50181"/>
    </source>
</evidence>
<dbReference type="InterPro" id="IPR001810">
    <property type="entry name" value="F-box_dom"/>
</dbReference>
<dbReference type="SMART" id="SM00256">
    <property type="entry name" value="FBOX"/>
    <property type="match status" value="2"/>
</dbReference>
<comment type="caution">
    <text evidence="2">The sequence shown here is derived from an EMBL/GenBank/DDBJ whole genome shotgun (WGS) entry which is preliminary data.</text>
</comment>
<keyword evidence="3" id="KW-1185">Reference proteome</keyword>
<reference evidence="2 3" key="1">
    <citation type="journal article" date="2024" name="G3 (Bethesda)">
        <title>Genome assembly of Hibiscus sabdariffa L. provides insights into metabolisms of medicinal natural products.</title>
        <authorList>
            <person name="Kim T."/>
        </authorList>
    </citation>
    <scope>NUCLEOTIDE SEQUENCE [LARGE SCALE GENOMIC DNA]</scope>
    <source>
        <strain evidence="2">TK-2024</strain>
        <tissue evidence="2">Old leaves</tissue>
    </source>
</reference>
<dbReference type="SUPFAM" id="SSF52058">
    <property type="entry name" value="L domain-like"/>
    <property type="match status" value="1"/>
</dbReference>
<feature type="domain" description="F-box" evidence="1">
    <location>
        <begin position="466"/>
        <end position="502"/>
    </location>
</feature>
<proteinExistence type="predicted"/>
<dbReference type="PANTHER" id="PTHR34145:SF68">
    <property type="entry name" value="FBD DOMAIN-CONTAINING PROTEIN"/>
    <property type="match status" value="1"/>
</dbReference>
<dbReference type="Proteomes" id="UP001472677">
    <property type="component" value="Unassembled WGS sequence"/>
</dbReference>
<dbReference type="Pfam" id="PF00646">
    <property type="entry name" value="F-box"/>
    <property type="match status" value="2"/>
</dbReference>
<dbReference type="InterPro" id="IPR055357">
    <property type="entry name" value="LRR_At1g61320_AtMIF1"/>
</dbReference>
<dbReference type="Pfam" id="PF23622">
    <property type="entry name" value="LRR_At1g61320_AtMIF1"/>
    <property type="match status" value="2"/>
</dbReference>
<gene>
    <name evidence="2" type="ORF">V6N12_018066</name>
</gene>
<sequence length="1041" mass="119039">MQEHDGDRISELPEELLVRILCSLSLKEAVRTSVVSRMWRDSWKFVTGSLNFEASQTLPASPEELQEERDGRVEWITRVLNSHKAPSIDELRICFDFTQQHSHNIHRWIQIALMKRVKRIELDFRPRSKLVDWWSCGDFMFAPQFCGWPEIKFLTSLCFKHVNISCQVLETFLSGCPLLETLHVSDLKSQELTNLNICGSSLRLKHLHISFWRRVKRIEVYAPNLVSFEYNGEKNRPLRIHLKYVPQLRDVSYGVPYGVPWDSMKGDMNFCQAFPSCLSTCVAQLVNLSLHFEADISIRGCPKLPNLRYLTCKVRDLYLLSKGGLINLLTLVDSSPLLHKFKVELQKGNAIRMKKGSEAVRKLVEEVKTMIINDGERDVMQGLREVEIVGFVGAKPDTALLVYLANAALNLDNIVINTCPPNRDNATLVYKQRIEKPEEAGELAYDLLSDHRPEGAKFLEFNDNPMDRISELPQELLSQILSSVSLKEALRASAVSLVFRDLWKFYTGCLNFDASKTLMLDPKRLLKERDGYVEWITRVLTGHEASTIDELRVRCDLTGQNRRDIDRWIGIALMKSVKCLELDFKPCGSSHRRDDAYYRLGWKFCSSSEIKSLTSLRLKHVEVSGQVLESFLSNFPLLETLHVSHSKKLQHINVCGSSLRLQHLHVSFCKYIKRIEVSAPNLVSFEYGGDRCTELQIDLNYVPKLRDVSYWGQWDVTPLDIFYKAFPSCLAACSQLVNLSVRVDFIVPEIRRCPTLPNLRYLTCEVGTICYPYKEMLLNLLPLVAASPLLHRFEVKLETMEGGVDILERGSREVEWLLEEVETMISSKNVEEMLSLREVEIVGFLGADVDTMLLIYIARTALNLDKIVINHYRPHWNFDDPAGRQRIAEELEEASITINSLRQRISAQKVFFTEVCGWCKSLAKRVRCCGRAIFKPHCMAMLLFAGNHHLRGGLKSTMMAYVTQSWELCFSFVRREGNGMADAMACLVLPGSLDCRRWLKPPLVICDKLLADKGHTAPSGITDASCLCYPLHRAYNDPEDV</sequence>
<dbReference type="Gene3D" id="1.20.1280.50">
    <property type="match status" value="1"/>
</dbReference>
<feature type="domain" description="F-box" evidence="1">
    <location>
        <begin position="6"/>
        <end position="55"/>
    </location>
</feature>
<dbReference type="CDD" id="cd22160">
    <property type="entry name" value="F-box_AtFBL13-like"/>
    <property type="match status" value="1"/>
</dbReference>
<dbReference type="EMBL" id="JBBPBM010000397">
    <property type="protein sequence ID" value="KAK8495886.1"/>
    <property type="molecule type" value="Genomic_DNA"/>
</dbReference>
<dbReference type="SUPFAM" id="SSF81383">
    <property type="entry name" value="F-box domain"/>
    <property type="match status" value="2"/>
</dbReference>
<dbReference type="InterPro" id="IPR032675">
    <property type="entry name" value="LRR_dom_sf"/>
</dbReference>
<dbReference type="InterPro" id="IPR053772">
    <property type="entry name" value="At1g61320/At1g61330-like"/>
</dbReference>
<dbReference type="PANTHER" id="PTHR34145">
    <property type="entry name" value="OS02G0105600 PROTEIN"/>
    <property type="match status" value="1"/>
</dbReference>